<evidence type="ECO:0000256" key="2">
    <source>
        <dbReference type="ARBA" id="ARBA00008320"/>
    </source>
</evidence>
<dbReference type="VEuPathDB" id="FungiDB:HMPREF1120_02340"/>
<gene>
    <name evidence="8" type="ORF">HMPREF1120_02340</name>
</gene>
<feature type="region of interest" description="Disordered" evidence="7">
    <location>
        <begin position="535"/>
        <end position="603"/>
    </location>
</feature>
<comment type="similarity">
    <text evidence="2">Belongs to the TRM6/GCD10 family.</text>
</comment>
<dbReference type="Proteomes" id="UP000007304">
    <property type="component" value="Unassembled WGS sequence"/>
</dbReference>
<feature type="compositionally biased region" description="Low complexity" evidence="7">
    <location>
        <begin position="96"/>
        <end position="107"/>
    </location>
</feature>
<reference evidence="8" key="1">
    <citation type="submission" date="2011-07" db="EMBL/GenBank/DDBJ databases">
        <title>The Genome Sequence of Exophiala (Wangiella) dermatitidis NIH/UT8656.</title>
        <authorList>
            <consortium name="The Broad Institute Genome Sequencing Platform"/>
            <person name="Cuomo C."/>
            <person name="Wang Z."/>
            <person name="Hunicke-Smith S."/>
            <person name="Szanislo P.J."/>
            <person name="Earl A."/>
            <person name="Young S.K."/>
            <person name="Zeng Q."/>
            <person name="Gargeya S."/>
            <person name="Fitzgerald M."/>
            <person name="Haas B."/>
            <person name="Abouelleil A."/>
            <person name="Alvarado L."/>
            <person name="Arachchi H.M."/>
            <person name="Berlin A."/>
            <person name="Brown A."/>
            <person name="Chapman S.B."/>
            <person name="Chen Z."/>
            <person name="Dunbar C."/>
            <person name="Freedman E."/>
            <person name="Gearin G."/>
            <person name="Gellesch M."/>
            <person name="Goldberg J."/>
            <person name="Griggs A."/>
            <person name="Gujja S."/>
            <person name="Heiman D."/>
            <person name="Howarth C."/>
            <person name="Larson L."/>
            <person name="Lui A."/>
            <person name="MacDonald P.J.P."/>
            <person name="Montmayeur A."/>
            <person name="Murphy C."/>
            <person name="Neiman D."/>
            <person name="Pearson M."/>
            <person name="Priest M."/>
            <person name="Roberts A."/>
            <person name="Saif S."/>
            <person name="Shea T."/>
            <person name="Shenoy N."/>
            <person name="Sisk P."/>
            <person name="Stolte C."/>
            <person name="Sykes S."/>
            <person name="Wortman J."/>
            <person name="Nusbaum C."/>
            <person name="Birren B."/>
        </authorList>
    </citation>
    <scope>NUCLEOTIDE SEQUENCE</scope>
    <source>
        <strain evidence="8">NIH/UT8656</strain>
    </source>
</reference>
<dbReference type="PANTHER" id="PTHR12945:SF0">
    <property type="entry name" value="TRNA (ADENINE(58)-N(1))-METHYLTRANSFERASE NON-CATALYTIC SUBUNIT TRM6"/>
    <property type="match status" value="1"/>
</dbReference>
<feature type="region of interest" description="Disordered" evidence="7">
    <location>
        <begin position="259"/>
        <end position="305"/>
    </location>
</feature>
<dbReference type="Pfam" id="PF04189">
    <property type="entry name" value="Gcd10p"/>
    <property type="match status" value="1"/>
</dbReference>
<dbReference type="RefSeq" id="XP_009154626.1">
    <property type="nucleotide sequence ID" value="XM_009156378.1"/>
</dbReference>
<dbReference type="PANTHER" id="PTHR12945">
    <property type="entry name" value="TRANSLATION INITIATION FACTOR EIF3-RELATED"/>
    <property type="match status" value="1"/>
</dbReference>
<protein>
    <recommendedName>
        <fullName evidence="3">tRNA (adenine(58)-N(1))-methyltransferase non-catalytic subunit TRM6</fullName>
    </recommendedName>
    <alternativeName>
        <fullName evidence="6">tRNA(m1A58)-methyltransferase subunit TRM6</fullName>
    </alternativeName>
</protein>
<dbReference type="OMA" id="EGYIFHA"/>
<name>H6BSB0_EXODN</name>
<feature type="compositionally biased region" description="Basic and acidic residues" evidence="7">
    <location>
        <begin position="278"/>
        <end position="299"/>
    </location>
</feature>
<proteinExistence type="inferred from homology"/>
<evidence type="ECO:0000256" key="5">
    <source>
        <dbReference type="ARBA" id="ARBA00023242"/>
    </source>
</evidence>
<comment type="subcellular location">
    <subcellularLocation>
        <location evidence="1">Nucleus</location>
    </subcellularLocation>
</comment>
<dbReference type="OrthoDB" id="10254665at2759"/>
<keyword evidence="5" id="KW-0539">Nucleus</keyword>
<evidence type="ECO:0000256" key="7">
    <source>
        <dbReference type="SAM" id="MobiDB-lite"/>
    </source>
</evidence>
<feature type="compositionally biased region" description="Polar residues" evidence="7">
    <location>
        <begin position="259"/>
        <end position="269"/>
    </location>
</feature>
<dbReference type="AlphaFoldDB" id="H6BSB0"/>
<dbReference type="STRING" id="858893.H6BSB0"/>
<dbReference type="GO" id="GO:0005634">
    <property type="term" value="C:nucleus"/>
    <property type="evidence" value="ECO:0007669"/>
    <property type="project" value="UniProtKB-SubCell"/>
</dbReference>
<keyword evidence="4" id="KW-0819">tRNA processing</keyword>
<accession>H6BSB0</accession>
<keyword evidence="8" id="KW-0648">Protein biosynthesis</keyword>
<dbReference type="InParanoid" id="H6BSB0"/>
<dbReference type="EMBL" id="JH226131">
    <property type="protein sequence ID" value="EHY54165.1"/>
    <property type="molecule type" value="Genomic_DNA"/>
</dbReference>
<feature type="region of interest" description="Disordered" evidence="7">
    <location>
        <begin position="96"/>
        <end position="118"/>
    </location>
</feature>
<evidence type="ECO:0000313" key="8">
    <source>
        <dbReference type="EMBL" id="EHY54165.1"/>
    </source>
</evidence>
<evidence type="ECO:0000256" key="6">
    <source>
        <dbReference type="ARBA" id="ARBA00032319"/>
    </source>
</evidence>
<dbReference type="GeneID" id="20306979"/>
<dbReference type="HOGENOM" id="CLU_010916_2_0_1"/>
<dbReference type="GO" id="GO:0030488">
    <property type="term" value="P:tRNA methylation"/>
    <property type="evidence" value="ECO:0007669"/>
    <property type="project" value="InterPro"/>
</dbReference>
<evidence type="ECO:0000313" key="9">
    <source>
        <dbReference type="Proteomes" id="UP000007304"/>
    </source>
</evidence>
<dbReference type="GO" id="GO:0003743">
    <property type="term" value="F:translation initiation factor activity"/>
    <property type="evidence" value="ECO:0007669"/>
    <property type="project" value="UniProtKB-KW"/>
</dbReference>
<sequence>MAFSTIQPFQYVAIRLPSETIKVEQIVPNSTISLGKYGSFRTNQIIGRPYHLTFEILDRSELRVVSAAELHAVTLVEQAETEDAATPQTDIMEGDSAAAATTTPSTPKSNVNTHDDPTNQRLTFAEIEALKQDDMGSGKALIEKIMQSHTTLDQKTAFSLAKYTLRKHKKYMKRFCVLPLDVPRLVDWMMIDREAARIMEMRNEAVALMGSWANVHASGRGPFVPKVPSSRYLVVDDTGGLVVAAVAERMGILHQSTNSSSLDYTTKNSQDANEAEDEHEHEQPDTDAVKPHQGKDKRQQQRRPNPMQAITAMSATTNSITLVHANQQPNLGLLRYFNFDPNNPTPSHPLYTNMRTLSWLQLLEPEADVTYQEPELMTAEELSQAKSNRRSAYYRKRRRWERVKMVVDETREGGFNGLIVASYTDPVSILRHLVPLLAGGSQVVVYSPNVEPLVRLADVYSTGRKTAFINTPEDERRVPSEDFPVDPTLLLAPSLQTARARQWQVLPGRTHPMMTSKGGAEGYLFTATRVLPAEGKIEARGKGPRSKKPRTETEAEAEALGVAEVSNLDDAQLSQSPLKKQKIATGEAIPTPTTGPSNDVADA</sequence>
<evidence type="ECO:0000256" key="1">
    <source>
        <dbReference type="ARBA" id="ARBA00004123"/>
    </source>
</evidence>
<keyword evidence="8" id="KW-0396">Initiation factor</keyword>
<dbReference type="GO" id="GO:0031515">
    <property type="term" value="C:tRNA (m1A) methyltransferase complex"/>
    <property type="evidence" value="ECO:0007669"/>
    <property type="project" value="InterPro"/>
</dbReference>
<organism evidence="8 9">
    <name type="scientific">Exophiala dermatitidis (strain ATCC 34100 / CBS 525.76 / NIH/UT8656)</name>
    <name type="common">Black yeast</name>
    <name type="synonym">Wangiella dermatitidis</name>
    <dbReference type="NCBI Taxonomy" id="858893"/>
    <lineage>
        <taxon>Eukaryota</taxon>
        <taxon>Fungi</taxon>
        <taxon>Dikarya</taxon>
        <taxon>Ascomycota</taxon>
        <taxon>Pezizomycotina</taxon>
        <taxon>Eurotiomycetes</taxon>
        <taxon>Chaetothyriomycetidae</taxon>
        <taxon>Chaetothyriales</taxon>
        <taxon>Herpotrichiellaceae</taxon>
        <taxon>Exophiala</taxon>
    </lineage>
</organism>
<dbReference type="InterPro" id="IPR017423">
    <property type="entry name" value="TRM6"/>
</dbReference>
<keyword evidence="9" id="KW-1185">Reference proteome</keyword>
<evidence type="ECO:0000256" key="3">
    <source>
        <dbReference type="ARBA" id="ARBA00021704"/>
    </source>
</evidence>
<dbReference type="eggNOG" id="KOG1416">
    <property type="taxonomic scope" value="Eukaryota"/>
</dbReference>
<dbReference type="FunCoup" id="H6BSB0">
    <property type="interactions" value="931"/>
</dbReference>
<evidence type="ECO:0000256" key="4">
    <source>
        <dbReference type="ARBA" id="ARBA00022694"/>
    </source>
</evidence>